<sequence length="189" mass="21131">MDGGSCRQSLWETRTDPGRCADKLLSDTHTDESTPSTFTWFDRIVVLIALEIKLRTVTMMRRWFRSTQGPLHGRTFFEQVEDIRGCIEKLSEDVEQVKKQHSAILAAPNPDEMTFSNSTLSLRVKSNPVNCSSPFEPLMTAGKRPLSVAAISRSGPAPGDKIKVSLLFEAAFTLTPTRRDSATMTQCHR</sequence>
<comment type="caution">
    <text evidence="2">The sequence shown here is derived from an EMBL/GenBank/DDBJ whole genome shotgun (WGS) entry which is preliminary data.</text>
</comment>
<dbReference type="GO" id="GO:0016020">
    <property type="term" value="C:membrane"/>
    <property type="evidence" value="ECO:0007669"/>
    <property type="project" value="InterPro"/>
</dbReference>
<keyword evidence="3" id="KW-1185">Reference proteome</keyword>
<proteinExistence type="predicted"/>
<reference evidence="2" key="1">
    <citation type="submission" date="2022-08" db="EMBL/GenBank/DDBJ databases">
        <title>Genome sequencing of akame (Lates japonicus).</title>
        <authorList>
            <person name="Hashiguchi Y."/>
            <person name="Takahashi H."/>
        </authorList>
    </citation>
    <scope>NUCLEOTIDE SEQUENCE</scope>
    <source>
        <strain evidence="2">Kochi</strain>
    </source>
</reference>
<accession>A0AAD3RHQ6</accession>
<dbReference type="Gene3D" id="1.20.58.70">
    <property type="match status" value="1"/>
</dbReference>
<gene>
    <name evidence="2" type="ORF">AKAME5_001968300</name>
</gene>
<dbReference type="Proteomes" id="UP001279410">
    <property type="component" value="Unassembled WGS sequence"/>
</dbReference>
<evidence type="ECO:0000313" key="2">
    <source>
        <dbReference type="EMBL" id="GLD68370.1"/>
    </source>
</evidence>
<name>A0AAD3RHQ6_LATJO</name>
<dbReference type="SUPFAM" id="SSF47661">
    <property type="entry name" value="t-snare proteins"/>
    <property type="match status" value="1"/>
</dbReference>
<evidence type="ECO:0000313" key="3">
    <source>
        <dbReference type="Proteomes" id="UP001279410"/>
    </source>
</evidence>
<organism evidence="2 3">
    <name type="scientific">Lates japonicus</name>
    <name type="common">Japanese lates</name>
    <dbReference type="NCBI Taxonomy" id="270547"/>
    <lineage>
        <taxon>Eukaryota</taxon>
        <taxon>Metazoa</taxon>
        <taxon>Chordata</taxon>
        <taxon>Craniata</taxon>
        <taxon>Vertebrata</taxon>
        <taxon>Euteleostomi</taxon>
        <taxon>Actinopterygii</taxon>
        <taxon>Neopterygii</taxon>
        <taxon>Teleostei</taxon>
        <taxon>Neoteleostei</taxon>
        <taxon>Acanthomorphata</taxon>
        <taxon>Carangaria</taxon>
        <taxon>Carangaria incertae sedis</taxon>
        <taxon>Centropomidae</taxon>
        <taxon>Lates</taxon>
    </lineage>
</organism>
<feature type="coiled-coil region" evidence="1">
    <location>
        <begin position="80"/>
        <end position="107"/>
    </location>
</feature>
<protein>
    <submittedName>
        <fullName evidence="2">NP_990405.2 syntaxin1B</fullName>
    </submittedName>
</protein>
<dbReference type="InterPro" id="IPR010989">
    <property type="entry name" value="SNARE"/>
</dbReference>
<evidence type="ECO:0000256" key="1">
    <source>
        <dbReference type="SAM" id="Coils"/>
    </source>
</evidence>
<dbReference type="AlphaFoldDB" id="A0AAD3RHQ6"/>
<dbReference type="EMBL" id="BRZM01000133">
    <property type="protein sequence ID" value="GLD68370.1"/>
    <property type="molecule type" value="Genomic_DNA"/>
</dbReference>
<keyword evidence="1" id="KW-0175">Coiled coil</keyword>
<dbReference type="GO" id="GO:0016192">
    <property type="term" value="P:vesicle-mediated transport"/>
    <property type="evidence" value="ECO:0007669"/>
    <property type="project" value="InterPro"/>
</dbReference>